<dbReference type="InterPro" id="IPR001606">
    <property type="entry name" value="ARID_dom"/>
</dbReference>
<dbReference type="EMBL" id="GDIQ01095070">
    <property type="protein sequence ID" value="JAL56656.1"/>
    <property type="molecule type" value="Transcribed_RNA"/>
</dbReference>
<sequence>MAAIKHNGLSHQGSCSNSSNGSNNGSVMSDCHVTADGDSSPGFEWVGASCGHHGTYTFYKAVKLSTSMHRRVLALGDFFFVKMWTDQEIVSIGELQLLWEDDKFPVHNNGHHHHNQPSSSPLASLKLYFLPENTPDGRHEEHGEDEVVSISEKVVLKISDLATWLVDDVKWEKGAPSVWERQCPTPPPSPPDSPDAADATEGVAIPPTGANIGVLDMRDVIKEKQSIGDATGSSNVLVLSYPAYCRYRSTLKRLEGHNQTDYMRQAVVEAIGGRAAPCPNTRVVFCKDTFDYPELEDHELLCNHLAPKWKGRPRKMLKKRSHSPGSESNESESSVSTVTSSYRSKDSPMKPGIRNVPTPYRAGDRPKGEQVFMQKLHKFMAGQGTPIGRLPSLGFKQLDLFLFYTKVQRAGGYEAAVANKQWKGIYIELGGHPSNTSAATCTRRHYEKLLLPYERYATSLAVEESTTASTSVATPPKKRKISDVSDLPFELAAAPVEHVEDEEDKNLPTPSNGGGGTDAGRMDRLRIVESCLPQSAEESSKSPKIVESSLPGSVIVRHPQPPPPLVSSEAPDDGVHSEPEIMILSHPPTTSQPIAKVAVRSDLTHPADGEVPVEMKEQLKAAAESTSLNLAGLMAAGDRANLLAAFSAAAASGDSKQLSALGDFARYAQQLDATSGSAAKLNRNKESKNHAGSGEVSKDGDIRRPSVIQKNSVDGRTSKSGQQSSGSSSAQPTELGSPPPAHSQKPVTLPSIPAGEVPASEQLRQWYAQMLSDKATGGNPLPASAAAMLELTLRPPAPAAATPSIFVPSRRIYVDPNLDIKKNRNSTALAAGSSSAIPAAHSKLAIQSSNKMSPTPINTGPPPLQNITPPRPAASRPVAAQTNHVRGSTAPQSLAPAARPAAIPLVDLTSRSINNMKAEDHHSSRKASQPFGAHPSSQMEMNGKPLLDLSAHQQNKLPGLPKWNSSPRSGDVSISLNVKIDGVGSDAKTSSGASSSNAQQRHSVSVVPLVKEEMSNSRQHRKEKEMMRMDRVSVTPQQQQQQQHQHQQQQQQQQLLQQPQAQPQAQPQSYPRMVDSLVTMNASSSGASSVTKSGPIMASSHYGGSSSSGSSKPTTSSSSAGLHAGYPALLDPALASYYSSFYSSHMYNLPAGAFMAAAAAAAPPQLQHTPTSSAMFHHHHHQQMMQSSAAAEVTAQVYKDMIQRGYPPALAPVLPPGLSGLPGLSSLGSFAASMYSPMGGGKDSTPAERSLPKS</sequence>
<organism evidence="6">
    <name type="scientific">Daphnia magna</name>
    <dbReference type="NCBI Taxonomy" id="35525"/>
    <lineage>
        <taxon>Eukaryota</taxon>
        <taxon>Metazoa</taxon>
        <taxon>Ecdysozoa</taxon>
        <taxon>Arthropoda</taxon>
        <taxon>Crustacea</taxon>
        <taxon>Branchiopoda</taxon>
        <taxon>Diplostraca</taxon>
        <taxon>Cladocera</taxon>
        <taxon>Anomopoda</taxon>
        <taxon>Daphniidae</taxon>
        <taxon>Daphnia</taxon>
    </lineage>
</organism>
<feature type="region of interest" description="Disordered" evidence="4">
    <location>
        <begin position="1100"/>
        <end position="1120"/>
    </location>
</feature>
<keyword evidence="1" id="KW-0805">Transcription regulation</keyword>
<dbReference type="PANTHER" id="PTHR13964:SF44">
    <property type="entry name" value="ARID DOMAIN-CONTAINING PROTEIN"/>
    <property type="match status" value="1"/>
</dbReference>
<feature type="compositionally biased region" description="Basic and acidic residues" evidence="4">
    <location>
        <begin position="1022"/>
        <end position="1031"/>
    </location>
</feature>
<feature type="region of interest" description="Disordered" evidence="4">
    <location>
        <begin position="312"/>
        <end position="366"/>
    </location>
</feature>
<feature type="compositionally biased region" description="Pro residues" evidence="4">
    <location>
        <begin position="184"/>
        <end position="193"/>
    </location>
</feature>
<dbReference type="InterPro" id="IPR051232">
    <property type="entry name" value="ARID/SWI1_ChromRemod"/>
</dbReference>
<dbReference type="PROSITE" id="PS51011">
    <property type="entry name" value="ARID"/>
    <property type="match status" value="1"/>
</dbReference>
<feature type="compositionally biased region" description="Low complexity" evidence="4">
    <location>
        <begin position="1036"/>
        <end position="1068"/>
    </location>
</feature>
<dbReference type="InterPro" id="IPR036431">
    <property type="entry name" value="ARID_dom_sf"/>
</dbReference>
<dbReference type="SUPFAM" id="SSF46774">
    <property type="entry name" value="ARID-like"/>
    <property type="match status" value="1"/>
</dbReference>
<dbReference type="AlphaFoldDB" id="A0A0P5QYX5"/>
<evidence type="ECO:0000256" key="4">
    <source>
        <dbReference type="SAM" id="MobiDB-lite"/>
    </source>
</evidence>
<dbReference type="GO" id="GO:0000976">
    <property type="term" value="F:transcription cis-regulatory region binding"/>
    <property type="evidence" value="ECO:0007669"/>
    <property type="project" value="TreeGrafter"/>
</dbReference>
<feature type="compositionally biased region" description="Pro residues" evidence="4">
    <location>
        <begin position="859"/>
        <end position="872"/>
    </location>
</feature>
<evidence type="ECO:0000259" key="5">
    <source>
        <dbReference type="PROSITE" id="PS51011"/>
    </source>
</evidence>
<feature type="region of interest" description="Disordered" evidence="4">
    <location>
        <begin position="1"/>
        <end position="22"/>
    </location>
</feature>
<dbReference type="Pfam" id="PF01388">
    <property type="entry name" value="ARID"/>
    <property type="match status" value="1"/>
</dbReference>
<evidence type="ECO:0000256" key="1">
    <source>
        <dbReference type="ARBA" id="ARBA00023015"/>
    </source>
</evidence>
<feature type="compositionally biased region" description="Low complexity" evidence="4">
    <location>
        <begin position="985"/>
        <end position="998"/>
    </location>
</feature>
<protein>
    <submittedName>
        <fullName evidence="6">AT-rich interactive domain-containing protein 5B</fullName>
    </submittedName>
</protein>
<evidence type="ECO:0000313" key="6">
    <source>
        <dbReference type="EMBL" id="JAL56656.1"/>
    </source>
</evidence>
<feature type="region of interest" description="Disordered" evidence="4">
    <location>
        <begin position="984"/>
        <end position="1069"/>
    </location>
</feature>
<keyword evidence="2" id="KW-0804">Transcription</keyword>
<dbReference type="SMART" id="SM00501">
    <property type="entry name" value="BRIGHT"/>
    <property type="match status" value="1"/>
</dbReference>
<dbReference type="GO" id="GO:0006357">
    <property type="term" value="P:regulation of transcription by RNA polymerase II"/>
    <property type="evidence" value="ECO:0007669"/>
    <property type="project" value="TreeGrafter"/>
</dbReference>
<dbReference type="CDD" id="cd16869">
    <property type="entry name" value="ARID_ARID5"/>
    <property type="match status" value="1"/>
</dbReference>
<dbReference type="GO" id="GO:0005634">
    <property type="term" value="C:nucleus"/>
    <property type="evidence" value="ECO:0007669"/>
    <property type="project" value="TreeGrafter"/>
</dbReference>
<feature type="region of interest" description="Disordered" evidence="4">
    <location>
        <begin position="498"/>
        <end position="520"/>
    </location>
</feature>
<dbReference type="OrthoDB" id="1938591at2759"/>
<name>A0A0P5QYX5_9CRUS</name>
<dbReference type="Gene3D" id="1.10.150.60">
    <property type="entry name" value="ARID DNA-binding domain"/>
    <property type="match status" value="1"/>
</dbReference>
<dbReference type="EMBL" id="GDIQ01068935">
    <property type="protein sequence ID" value="JAN25802.1"/>
    <property type="molecule type" value="Transcribed_RNA"/>
</dbReference>
<feature type="region of interest" description="Disordered" evidence="4">
    <location>
        <begin position="850"/>
        <end position="898"/>
    </location>
</feature>
<evidence type="ECO:0000256" key="2">
    <source>
        <dbReference type="ARBA" id="ARBA00023163"/>
    </source>
</evidence>
<proteinExistence type="predicted"/>
<feature type="region of interest" description="Disordered" evidence="4">
    <location>
        <begin position="917"/>
        <end position="942"/>
    </location>
</feature>
<keyword evidence="3" id="KW-0539">Nucleus</keyword>
<feature type="compositionally biased region" description="Basic residues" evidence="4">
    <location>
        <begin position="312"/>
        <end position="322"/>
    </location>
</feature>
<feature type="compositionally biased region" description="Low complexity" evidence="4">
    <location>
        <begin position="9"/>
        <end position="22"/>
    </location>
</feature>
<feature type="compositionally biased region" description="Low complexity" evidence="4">
    <location>
        <begin position="718"/>
        <end position="729"/>
    </location>
</feature>
<feature type="domain" description="ARID" evidence="5">
    <location>
        <begin position="366"/>
        <end position="458"/>
    </location>
</feature>
<feature type="compositionally biased region" description="Low complexity" evidence="4">
    <location>
        <begin position="323"/>
        <end position="342"/>
    </location>
</feature>
<reference evidence="6" key="1">
    <citation type="submission" date="2015-10" db="EMBL/GenBank/DDBJ databases">
        <title>EvidentialGene: Evidence-directed Construction of Complete mRNA Transcriptomes without Genomes.</title>
        <authorList>
            <person name="Gilbert D.G."/>
        </authorList>
    </citation>
    <scope>NUCLEOTIDE SEQUENCE</scope>
</reference>
<feature type="region of interest" description="Disordered" evidence="4">
    <location>
        <begin position="177"/>
        <end position="199"/>
    </location>
</feature>
<feature type="region of interest" description="Disordered" evidence="4">
    <location>
        <begin position="678"/>
        <end position="754"/>
    </location>
</feature>
<accession>A0A0P5QYX5</accession>
<dbReference type="SMART" id="SM01014">
    <property type="entry name" value="ARID"/>
    <property type="match status" value="1"/>
</dbReference>
<dbReference type="PANTHER" id="PTHR13964">
    <property type="entry name" value="RBP-RELATED"/>
    <property type="match status" value="1"/>
</dbReference>
<evidence type="ECO:0000256" key="3">
    <source>
        <dbReference type="ARBA" id="ARBA00023242"/>
    </source>
</evidence>